<evidence type="ECO:0000313" key="2">
    <source>
        <dbReference type="EMBL" id="OEH77554.1"/>
    </source>
</evidence>
<gene>
    <name evidence="2" type="ORF">cyc_01928</name>
</gene>
<dbReference type="EMBL" id="JROU02001057">
    <property type="protein sequence ID" value="OEH77554.1"/>
    <property type="molecule type" value="Genomic_DNA"/>
</dbReference>
<keyword evidence="3" id="KW-1185">Reference proteome</keyword>
<sequence>MVFPSSGTYEWPRSPVVTPTPITTINCPNPPCVSGVPREVAIELETPVDLKRLWAEREASQSNEPQSSITPTQEKLRGALGTLISGLRNKVNELRKRQPLTYDEQKFRELGCIALASPSLRAFHGVVALFPAAFLAEIAVCLTIAAAAFDPACRGHVTPLALNLHSSRHPAIPPSGTFNLVGQCNNLAVGGIYNYALPGVPSDVYATKPKDKSWKAMSVKSEGCGMPPPSKEPLESPVPRGCSPSLYRLRPFGCRPGHFTGKFGLPRDVSRLSTTADLRVLALDLHSESPCVVSEAFLPVVLSCSSTCAALACVPFHRLETVAPAEVLDELDALLVATNGAAAIIETNKQMQALVSIITELQTSSPKCLREFSSSALGAHQGTVADDIKRTVVLHEGQRSTTHADY</sequence>
<evidence type="ECO:0000256" key="1">
    <source>
        <dbReference type="SAM" id="MobiDB-lite"/>
    </source>
</evidence>
<dbReference type="VEuPathDB" id="ToxoDB:cyc_01928"/>
<evidence type="ECO:0000313" key="3">
    <source>
        <dbReference type="Proteomes" id="UP000095192"/>
    </source>
</evidence>
<dbReference type="InParanoid" id="A0A1D3D286"/>
<dbReference type="VEuPathDB" id="ToxoDB:LOC34618850"/>
<accession>A0A1D3D286</accession>
<reference evidence="2 3" key="1">
    <citation type="journal article" date="2016" name="BMC Genomics">
        <title>Comparative genomics reveals Cyclospora cayetanensis possesses coccidia-like metabolism and invasion components but unique surface antigens.</title>
        <authorList>
            <person name="Liu S."/>
            <person name="Wang L."/>
            <person name="Zheng H."/>
            <person name="Xu Z."/>
            <person name="Roellig D.M."/>
            <person name="Li N."/>
            <person name="Frace M.A."/>
            <person name="Tang K."/>
            <person name="Arrowood M.J."/>
            <person name="Moss D.M."/>
            <person name="Zhang L."/>
            <person name="Feng Y."/>
            <person name="Xiao L."/>
        </authorList>
    </citation>
    <scope>NUCLEOTIDE SEQUENCE [LARGE SCALE GENOMIC DNA]</scope>
    <source>
        <strain evidence="2 3">CHN_HEN01</strain>
    </source>
</reference>
<proteinExistence type="predicted"/>
<dbReference type="Proteomes" id="UP000095192">
    <property type="component" value="Unassembled WGS sequence"/>
</dbReference>
<organism evidence="2 3">
    <name type="scientific">Cyclospora cayetanensis</name>
    <dbReference type="NCBI Taxonomy" id="88456"/>
    <lineage>
        <taxon>Eukaryota</taxon>
        <taxon>Sar</taxon>
        <taxon>Alveolata</taxon>
        <taxon>Apicomplexa</taxon>
        <taxon>Conoidasida</taxon>
        <taxon>Coccidia</taxon>
        <taxon>Eucoccidiorida</taxon>
        <taxon>Eimeriorina</taxon>
        <taxon>Eimeriidae</taxon>
        <taxon>Cyclospora</taxon>
    </lineage>
</organism>
<comment type="caution">
    <text evidence="2">The sequence shown here is derived from an EMBL/GenBank/DDBJ whole genome shotgun (WGS) entry which is preliminary data.</text>
</comment>
<protein>
    <submittedName>
        <fullName evidence="2">Uncharacterized protein</fullName>
    </submittedName>
</protein>
<feature type="region of interest" description="Disordered" evidence="1">
    <location>
        <begin position="219"/>
        <end position="238"/>
    </location>
</feature>
<name>A0A1D3D286_9EIME</name>
<dbReference type="AlphaFoldDB" id="A0A1D3D286"/>